<name>A0A0G1QAC1_9BACT</name>
<dbReference type="AlphaFoldDB" id="A0A0G1QAC1"/>
<keyword evidence="4" id="KW-1015">Disulfide bond</keyword>
<dbReference type="SUPFAM" id="SSF52833">
    <property type="entry name" value="Thioredoxin-like"/>
    <property type="match status" value="1"/>
</dbReference>
<feature type="transmembrane region" description="Helical" evidence="6">
    <location>
        <begin position="20"/>
        <end position="40"/>
    </location>
</feature>
<dbReference type="GO" id="GO:0016491">
    <property type="term" value="F:oxidoreductase activity"/>
    <property type="evidence" value="ECO:0007669"/>
    <property type="project" value="UniProtKB-KW"/>
</dbReference>
<gene>
    <name evidence="8" type="ORF">UX22_C0019G0008</name>
</gene>
<dbReference type="PANTHER" id="PTHR13887:SF14">
    <property type="entry name" value="DISULFIDE BOND FORMATION PROTEIN D"/>
    <property type="match status" value="1"/>
</dbReference>
<evidence type="ECO:0000256" key="4">
    <source>
        <dbReference type="ARBA" id="ARBA00023157"/>
    </source>
</evidence>
<dbReference type="Pfam" id="PF13462">
    <property type="entry name" value="Thioredoxin_4"/>
    <property type="match status" value="1"/>
</dbReference>
<dbReference type="CDD" id="cd02972">
    <property type="entry name" value="DsbA_family"/>
    <property type="match status" value="1"/>
</dbReference>
<protein>
    <submittedName>
        <fullName evidence="8">Periplasmic thiol:disulfide interchange protein DsbA</fullName>
    </submittedName>
</protein>
<evidence type="ECO:0000256" key="6">
    <source>
        <dbReference type="SAM" id="Phobius"/>
    </source>
</evidence>
<dbReference type="Proteomes" id="UP000034727">
    <property type="component" value="Unassembled WGS sequence"/>
</dbReference>
<evidence type="ECO:0000313" key="8">
    <source>
        <dbReference type="EMBL" id="KKU14653.1"/>
    </source>
</evidence>
<keyword evidence="5" id="KW-0676">Redox-active center</keyword>
<dbReference type="EMBL" id="LCLJ01000019">
    <property type="protein sequence ID" value="KKU14653.1"/>
    <property type="molecule type" value="Genomic_DNA"/>
</dbReference>
<reference evidence="8 9" key="1">
    <citation type="journal article" date="2015" name="Nature">
        <title>rRNA introns, odd ribosomes, and small enigmatic genomes across a large radiation of phyla.</title>
        <authorList>
            <person name="Brown C.T."/>
            <person name="Hug L.A."/>
            <person name="Thomas B.C."/>
            <person name="Sharon I."/>
            <person name="Castelle C.J."/>
            <person name="Singh A."/>
            <person name="Wilkins M.J."/>
            <person name="Williams K.H."/>
            <person name="Banfield J.F."/>
        </authorList>
    </citation>
    <scope>NUCLEOTIDE SEQUENCE [LARGE SCALE GENOMIC DNA]</scope>
</reference>
<organism evidence="8 9">
    <name type="scientific">Candidatus Jorgensenbacteria bacterium GW2011_GWA2_45_9</name>
    <dbReference type="NCBI Taxonomy" id="1618663"/>
    <lineage>
        <taxon>Bacteria</taxon>
        <taxon>Candidatus Joergenseniibacteriota</taxon>
    </lineage>
</organism>
<dbReference type="PANTHER" id="PTHR13887">
    <property type="entry name" value="GLUTATHIONE S-TRANSFERASE KAPPA"/>
    <property type="match status" value="1"/>
</dbReference>
<accession>A0A0G1QAC1</accession>
<keyword evidence="6" id="KW-0812">Transmembrane</keyword>
<dbReference type="Gene3D" id="3.40.30.10">
    <property type="entry name" value="Glutaredoxin"/>
    <property type="match status" value="1"/>
</dbReference>
<feature type="domain" description="Thioredoxin-like fold" evidence="7">
    <location>
        <begin position="70"/>
        <end position="155"/>
    </location>
</feature>
<dbReference type="InterPro" id="IPR036249">
    <property type="entry name" value="Thioredoxin-like_sf"/>
</dbReference>
<comment type="caution">
    <text evidence="8">The sequence shown here is derived from an EMBL/GenBank/DDBJ whole genome shotgun (WGS) entry which is preliminary data.</text>
</comment>
<keyword evidence="6" id="KW-1133">Transmembrane helix</keyword>
<evidence type="ECO:0000256" key="5">
    <source>
        <dbReference type="ARBA" id="ARBA00023284"/>
    </source>
</evidence>
<evidence type="ECO:0000313" key="9">
    <source>
        <dbReference type="Proteomes" id="UP000034727"/>
    </source>
</evidence>
<keyword evidence="2" id="KW-0732">Signal</keyword>
<evidence type="ECO:0000256" key="1">
    <source>
        <dbReference type="ARBA" id="ARBA00005791"/>
    </source>
</evidence>
<comment type="similarity">
    <text evidence="1">Belongs to the thioredoxin family. DsbA subfamily.</text>
</comment>
<evidence type="ECO:0000256" key="3">
    <source>
        <dbReference type="ARBA" id="ARBA00023002"/>
    </source>
</evidence>
<sequence>MENNSFGDESAGKKRRDLLLPASILVAAVLIAGSLVYSAGKRSSEKNLAQISSGNEEQTAGIENLVTVNSDDHIRGDMDAPVQVVEFSDMECPFCKTFHDTMQKVMLKYGDKVAWIYRHAPIDSLHPKSRKEAEATECAASLGGNIKFWAYLDRLMEITPSNNGLDP</sequence>
<keyword evidence="6" id="KW-0472">Membrane</keyword>
<dbReference type="InterPro" id="IPR012336">
    <property type="entry name" value="Thioredoxin-like_fold"/>
</dbReference>
<evidence type="ECO:0000259" key="7">
    <source>
        <dbReference type="Pfam" id="PF13462"/>
    </source>
</evidence>
<evidence type="ECO:0000256" key="2">
    <source>
        <dbReference type="ARBA" id="ARBA00022729"/>
    </source>
</evidence>
<keyword evidence="3" id="KW-0560">Oxidoreductase</keyword>
<proteinExistence type="inferred from homology"/>